<dbReference type="Pfam" id="PF13670">
    <property type="entry name" value="PepSY_2"/>
    <property type="match status" value="1"/>
</dbReference>
<feature type="domain" description="PepSY" evidence="2">
    <location>
        <begin position="19"/>
        <end position="95"/>
    </location>
</feature>
<dbReference type="SUPFAM" id="SSF54593">
    <property type="entry name" value="Glyoxalase/Bleomycin resistance protein/Dihydroxybiphenyl dioxygenase"/>
    <property type="match status" value="1"/>
</dbReference>
<organism evidence="3 4">
    <name type="scientific">Paracoccus gahaiensis</name>
    <dbReference type="NCBI Taxonomy" id="1706839"/>
    <lineage>
        <taxon>Bacteria</taxon>
        <taxon>Pseudomonadati</taxon>
        <taxon>Pseudomonadota</taxon>
        <taxon>Alphaproteobacteria</taxon>
        <taxon>Rhodobacterales</taxon>
        <taxon>Paracoccaceae</taxon>
        <taxon>Paracoccus</taxon>
    </lineage>
</organism>
<feature type="signal peptide" evidence="1">
    <location>
        <begin position="1"/>
        <end position="32"/>
    </location>
</feature>
<evidence type="ECO:0000313" key="4">
    <source>
        <dbReference type="Proteomes" id="UP000309747"/>
    </source>
</evidence>
<sequence>MAVRIETPMTEISMRPPLLALILAGLAFPAVAAERCDVPQADWRPVEELTADLIAQGWTVSNVKTEDGCYEVYGRDQDGNRVETFFDPATFEAVGSDD</sequence>
<dbReference type="AlphaFoldDB" id="A0A4U0R805"/>
<evidence type="ECO:0000256" key="1">
    <source>
        <dbReference type="SAM" id="SignalP"/>
    </source>
</evidence>
<name>A0A4U0R805_9RHOB</name>
<keyword evidence="4" id="KW-1185">Reference proteome</keyword>
<dbReference type="OrthoDB" id="7365433at2"/>
<dbReference type="InterPro" id="IPR025711">
    <property type="entry name" value="PepSY"/>
</dbReference>
<accession>A0A4U0R805</accession>
<feature type="chain" id="PRO_5020761814" evidence="1">
    <location>
        <begin position="33"/>
        <end position="98"/>
    </location>
</feature>
<dbReference type="Gene3D" id="3.10.180.10">
    <property type="entry name" value="2,3-Dihydroxybiphenyl 1,2-Dioxygenase, domain 1"/>
    <property type="match status" value="1"/>
</dbReference>
<keyword evidence="1" id="KW-0732">Signal</keyword>
<evidence type="ECO:0000259" key="2">
    <source>
        <dbReference type="Pfam" id="PF13670"/>
    </source>
</evidence>
<gene>
    <name evidence="3" type="ORF">FA743_11890</name>
</gene>
<comment type="caution">
    <text evidence="3">The sequence shown here is derived from an EMBL/GenBank/DDBJ whole genome shotgun (WGS) entry which is preliminary data.</text>
</comment>
<dbReference type="Proteomes" id="UP000309747">
    <property type="component" value="Unassembled WGS sequence"/>
</dbReference>
<reference evidence="3 4" key="1">
    <citation type="submission" date="2019-04" db="EMBL/GenBank/DDBJ databases">
        <authorList>
            <person name="Li J."/>
        </authorList>
    </citation>
    <scope>NUCLEOTIDE SEQUENCE [LARGE SCALE GENOMIC DNA]</scope>
    <source>
        <strain evidence="3 4">KCTC 42687</strain>
    </source>
</reference>
<protein>
    <submittedName>
        <fullName evidence="3">PepSY domain-containing protein</fullName>
    </submittedName>
</protein>
<dbReference type="EMBL" id="SUNI01000011">
    <property type="protein sequence ID" value="TJZ91223.1"/>
    <property type="molecule type" value="Genomic_DNA"/>
</dbReference>
<proteinExistence type="predicted"/>
<dbReference type="InterPro" id="IPR029068">
    <property type="entry name" value="Glyas_Bleomycin-R_OHBP_Dase"/>
</dbReference>
<evidence type="ECO:0000313" key="3">
    <source>
        <dbReference type="EMBL" id="TJZ91223.1"/>
    </source>
</evidence>